<feature type="transmembrane region" description="Helical" evidence="9">
    <location>
        <begin position="230"/>
        <end position="248"/>
    </location>
</feature>
<evidence type="ECO:0000256" key="3">
    <source>
        <dbReference type="ARBA" id="ARBA00022448"/>
    </source>
</evidence>
<dbReference type="InterPro" id="IPR047817">
    <property type="entry name" value="ABC2_TM_bact-type"/>
</dbReference>
<comment type="subcellular location">
    <subcellularLocation>
        <location evidence="1">Cell inner membrane</location>
        <topology evidence="1">Multi-pass membrane protein</topology>
    </subcellularLocation>
</comment>
<dbReference type="PROSITE" id="PS51012">
    <property type="entry name" value="ABC_TM2"/>
    <property type="match status" value="1"/>
</dbReference>
<comment type="caution">
    <text evidence="11">The sequence shown here is derived from an EMBL/GenBank/DDBJ whole genome shotgun (WGS) entry which is preliminary data.</text>
</comment>
<dbReference type="STRING" id="157733.AB986_13665"/>
<evidence type="ECO:0000256" key="6">
    <source>
        <dbReference type="ARBA" id="ARBA00022692"/>
    </source>
</evidence>
<dbReference type="GO" id="GO:0015920">
    <property type="term" value="P:lipopolysaccharide transport"/>
    <property type="evidence" value="ECO:0007669"/>
    <property type="project" value="TreeGrafter"/>
</dbReference>
<evidence type="ECO:0000256" key="4">
    <source>
        <dbReference type="ARBA" id="ARBA00022475"/>
    </source>
</evidence>
<keyword evidence="6 9" id="KW-0812">Transmembrane</keyword>
<dbReference type="GO" id="GO:0140359">
    <property type="term" value="F:ABC-type transporter activity"/>
    <property type="evidence" value="ECO:0007669"/>
    <property type="project" value="InterPro"/>
</dbReference>
<reference evidence="11" key="1">
    <citation type="submission" date="2015-06" db="EMBL/GenBank/DDBJ databases">
        <authorList>
            <person name="Liu B."/>
            <person name="Wang J."/>
            <person name="Zhu Y."/>
            <person name="Liu G."/>
            <person name="Chen Q."/>
            <person name="Zheng C."/>
            <person name="Che J."/>
            <person name="Ge C."/>
            <person name="Shi H."/>
            <person name="Pan Z."/>
            <person name="Liu X."/>
        </authorList>
    </citation>
    <scope>NUCLEOTIDE SEQUENCE [LARGE SCALE GENOMIC DNA]</scope>
    <source>
        <strain evidence="11">DSM 16346</strain>
    </source>
</reference>
<dbReference type="InterPro" id="IPR000412">
    <property type="entry name" value="ABC_2_transport"/>
</dbReference>
<comment type="similarity">
    <text evidence="2">Belongs to the ABC-2 integral membrane protein family.</text>
</comment>
<keyword evidence="8 9" id="KW-0472">Membrane</keyword>
<evidence type="ECO:0000259" key="10">
    <source>
        <dbReference type="PROSITE" id="PS51012"/>
    </source>
</evidence>
<organism evidence="11 12">
    <name type="scientific">Guptibacillus hwajinpoensis</name>
    <dbReference type="NCBI Taxonomy" id="208199"/>
    <lineage>
        <taxon>Bacteria</taxon>
        <taxon>Bacillati</taxon>
        <taxon>Bacillota</taxon>
        <taxon>Bacilli</taxon>
        <taxon>Bacillales</taxon>
        <taxon>Guptibacillaceae</taxon>
        <taxon>Guptibacillus</taxon>
    </lineage>
</organism>
<name>A0A0J6CL41_9BACL</name>
<dbReference type="RefSeq" id="WP_048311667.1">
    <property type="nucleotide sequence ID" value="NZ_CP119526.1"/>
</dbReference>
<dbReference type="AlphaFoldDB" id="A0A0J6CL41"/>
<sequence>MFKKLINDWRNNKDLLYHLTVSELKSNTARTYLGTLWWIVDPILYMAIYYFLVGVILGKGGDDYAVYLFTGLIPLKWATACMVDATTAISSKARILQQVYVPKLTFILVRLGVNTFKFLVSSFIMVLFLYFSGVDLTVNALNFFILIGLNLLLLLPIMIIMAHIGVYMKDIKNMMQYISRTLLYLSPVLFRMEDVPDRLRELLYLNPFTNFLVSYRNIFLYKGQPLWDNLFIILAFSLVLLFIGLRILNKYDKQYAKVI</sequence>
<dbReference type="OrthoDB" id="9794365at2"/>
<dbReference type="PIRSF" id="PIRSF006648">
    <property type="entry name" value="DrrB"/>
    <property type="match status" value="1"/>
</dbReference>
<feature type="domain" description="ABC transmembrane type-2" evidence="10">
    <location>
        <begin position="33"/>
        <end position="251"/>
    </location>
</feature>
<dbReference type="InterPro" id="IPR013525">
    <property type="entry name" value="ABC2_TM"/>
</dbReference>
<evidence type="ECO:0000256" key="2">
    <source>
        <dbReference type="ARBA" id="ARBA00007783"/>
    </source>
</evidence>
<dbReference type="GO" id="GO:0043190">
    <property type="term" value="C:ATP-binding cassette (ABC) transporter complex"/>
    <property type="evidence" value="ECO:0007669"/>
    <property type="project" value="InterPro"/>
</dbReference>
<feature type="transmembrane region" description="Helical" evidence="9">
    <location>
        <begin position="64"/>
        <end position="83"/>
    </location>
</feature>
<evidence type="ECO:0000256" key="9">
    <source>
        <dbReference type="SAM" id="Phobius"/>
    </source>
</evidence>
<evidence type="ECO:0000256" key="5">
    <source>
        <dbReference type="ARBA" id="ARBA00022519"/>
    </source>
</evidence>
<proteinExistence type="inferred from homology"/>
<keyword evidence="5" id="KW-0997">Cell inner membrane</keyword>
<evidence type="ECO:0000313" key="12">
    <source>
        <dbReference type="Proteomes" id="UP000035996"/>
    </source>
</evidence>
<feature type="transmembrane region" description="Helical" evidence="9">
    <location>
        <begin position="202"/>
        <end position="218"/>
    </location>
</feature>
<accession>A0A0J6CL41</accession>
<feature type="transmembrane region" description="Helical" evidence="9">
    <location>
        <begin position="104"/>
        <end position="131"/>
    </location>
</feature>
<keyword evidence="4" id="KW-1003">Cell membrane</keyword>
<keyword evidence="3" id="KW-0813">Transport</keyword>
<evidence type="ECO:0000256" key="1">
    <source>
        <dbReference type="ARBA" id="ARBA00004429"/>
    </source>
</evidence>
<dbReference type="PANTHER" id="PTHR30413">
    <property type="entry name" value="INNER MEMBRANE TRANSPORT PERMEASE"/>
    <property type="match status" value="1"/>
</dbReference>
<dbReference type="Pfam" id="PF12698">
    <property type="entry name" value="ABC2_membrane_3"/>
    <property type="match status" value="1"/>
</dbReference>
<feature type="transmembrane region" description="Helical" evidence="9">
    <location>
        <begin position="35"/>
        <end position="58"/>
    </location>
</feature>
<feature type="transmembrane region" description="Helical" evidence="9">
    <location>
        <begin position="143"/>
        <end position="167"/>
    </location>
</feature>
<dbReference type="PANTHER" id="PTHR30413:SF8">
    <property type="entry name" value="TRANSPORT PERMEASE PROTEIN"/>
    <property type="match status" value="1"/>
</dbReference>
<gene>
    <name evidence="11" type="ORF">AB986_13665</name>
</gene>
<evidence type="ECO:0000256" key="7">
    <source>
        <dbReference type="ARBA" id="ARBA00022989"/>
    </source>
</evidence>
<keyword evidence="7 9" id="KW-1133">Transmembrane helix</keyword>
<evidence type="ECO:0000313" key="11">
    <source>
        <dbReference type="EMBL" id="KMM36951.1"/>
    </source>
</evidence>
<dbReference type="EMBL" id="LELK01000004">
    <property type="protein sequence ID" value="KMM36951.1"/>
    <property type="molecule type" value="Genomic_DNA"/>
</dbReference>
<protein>
    <recommendedName>
        <fullName evidence="10">ABC transmembrane type-2 domain-containing protein</fullName>
    </recommendedName>
</protein>
<keyword evidence="12" id="KW-1185">Reference proteome</keyword>
<evidence type="ECO:0000256" key="8">
    <source>
        <dbReference type="ARBA" id="ARBA00023136"/>
    </source>
</evidence>
<dbReference type="Proteomes" id="UP000035996">
    <property type="component" value="Unassembled WGS sequence"/>
</dbReference>